<protein>
    <submittedName>
        <fullName evidence="3">Helix-turn-helix transcriptional regulator</fullName>
    </submittedName>
</protein>
<dbReference type="EMBL" id="CP141769">
    <property type="protein sequence ID" value="WRS39223.1"/>
    <property type="molecule type" value="Genomic_DNA"/>
</dbReference>
<dbReference type="InterPro" id="IPR010982">
    <property type="entry name" value="Lambda_DNA-bd_dom_sf"/>
</dbReference>
<dbReference type="InterPro" id="IPR001387">
    <property type="entry name" value="Cro/C1-type_HTH"/>
</dbReference>
<proteinExistence type="predicted"/>
<dbReference type="PANTHER" id="PTHR46558:SF11">
    <property type="entry name" value="HTH-TYPE TRANSCRIPTIONAL REGULATOR XRE"/>
    <property type="match status" value="1"/>
</dbReference>
<dbReference type="CDD" id="cd00093">
    <property type="entry name" value="HTH_XRE"/>
    <property type="match status" value="1"/>
</dbReference>
<dbReference type="SUPFAM" id="SSF47413">
    <property type="entry name" value="lambda repressor-like DNA-binding domains"/>
    <property type="match status" value="1"/>
</dbReference>
<accession>A0ABZ1CIK4</accession>
<dbReference type="RefSeq" id="WP_324779756.1">
    <property type="nucleotide sequence ID" value="NZ_CP141769.1"/>
</dbReference>
<evidence type="ECO:0000313" key="4">
    <source>
        <dbReference type="Proteomes" id="UP001334732"/>
    </source>
</evidence>
<dbReference type="Gene3D" id="1.10.260.40">
    <property type="entry name" value="lambda repressor-like DNA-binding domains"/>
    <property type="match status" value="1"/>
</dbReference>
<keyword evidence="1" id="KW-0238">DNA-binding</keyword>
<organism evidence="3 4">
    <name type="scientific">Thiobacillus sedimenti</name>
    <dbReference type="NCBI Taxonomy" id="3110231"/>
    <lineage>
        <taxon>Bacteria</taxon>
        <taxon>Pseudomonadati</taxon>
        <taxon>Pseudomonadota</taxon>
        <taxon>Betaproteobacteria</taxon>
        <taxon>Nitrosomonadales</taxon>
        <taxon>Thiobacillaceae</taxon>
        <taxon>Thiobacillus</taxon>
    </lineage>
</organism>
<dbReference type="Pfam" id="PF01381">
    <property type="entry name" value="HTH_3"/>
    <property type="match status" value="1"/>
</dbReference>
<keyword evidence="4" id="KW-1185">Reference proteome</keyword>
<feature type="domain" description="HTH cro/C1-type" evidence="2">
    <location>
        <begin position="7"/>
        <end position="62"/>
    </location>
</feature>
<dbReference type="PROSITE" id="PS50943">
    <property type="entry name" value="HTH_CROC1"/>
    <property type="match status" value="1"/>
</dbReference>
<gene>
    <name evidence="3" type="ORF">VA613_14640</name>
</gene>
<dbReference type="SMART" id="SM00530">
    <property type="entry name" value="HTH_XRE"/>
    <property type="match status" value="1"/>
</dbReference>
<evidence type="ECO:0000259" key="2">
    <source>
        <dbReference type="PROSITE" id="PS50943"/>
    </source>
</evidence>
<name>A0ABZ1CIK4_9PROT</name>
<evidence type="ECO:0000313" key="3">
    <source>
        <dbReference type="EMBL" id="WRS39223.1"/>
    </source>
</evidence>
<dbReference type="Proteomes" id="UP001334732">
    <property type="component" value="Chromosome"/>
</dbReference>
<sequence length="103" mass="11264">MAFPERIKALRLRRGLTQQQLAFFVGVSQTAVAAWENGKRAIPRGSHLLSLGEALGFDAKELFGMEKSKQGGSAAEVRLLAAFRALSEDHQRMAVKLIEALAQ</sequence>
<evidence type="ECO:0000256" key="1">
    <source>
        <dbReference type="ARBA" id="ARBA00023125"/>
    </source>
</evidence>
<dbReference type="PANTHER" id="PTHR46558">
    <property type="entry name" value="TRACRIPTIONAL REGULATORY PROTEIN-RELATED-RELATED"/>
    <property type="match status" value="1"/>
</dbReference>
<reference evidence="3 4" key="1">
    <citation type="submission" date="2023-12" db="EMBL/GenBank/DDBJ databases">
        <title>Thiobacillus sedimentum sp. nov., a chemolithoautotrophic sulfur-oxidizing bacterium isolated from freshwater sediment.</title>
        <authorList>
            <person name="Luo J."/>
            <person name="Dai C."/>
        </authorList>
    </citation>
    <scope>NUCLEOTIDE SEQUENCE [LARGE SCALE GENOMIC DNA]</scope>
    <source>
        <strain evidence="3 4">SCUT-2</strain>
    </source>
</reference>